<accession>M0MML1</accession>
<name>M0MML1_9EURY</name>
<evidence type="ECO:0000313" key="3">
    <source>
        <dbReference type="Proteomes" id="UP000011607"/>
    </source>
</evidence>
<gene>
    <name evidence="2" type="ORF">C446_01808</name>
</gene>
<feature type="transmembrane region" description="Helical" evidence="1">
    <location>
        <begin position="510"/>
        <end position="531"/>
    </location>
</feature>
<evidence type="ECO:0000313" key="2">
    <source>
        <dbReference type="EMBL" id="EMA45974.1"/>
    </source>
</evidence>
<dbReference type="RefSeq" id="WP_006671334.1">
    <property type="nucleotide sequence ID" value="NZ_AOMA01000012.1"/>
</dbReference>
<organism evidence="2 3">
    <name type="scientific">Halobiforma nitratireducens JCM 10879</name>
    <dbReference type="NCBI Taxonomy" id="1227454"/>
    <lineage>
        <taxon>Archaea</taxon>
        <taxon>Methanobacteriati</taxon>
        <taxon>Methanobacteriota</taxon>
        <taxon>Stenosarchaea group</taxon>
        <taxon>Halobacteria</taxon>
        <taxon>Halobacteriales</taxon>
        <taxon>Natrialbaceae</taxon>
        <taxon>Halobiforma</taxon>
    </lineage>
</organism>
<dbReference type="STRING" id="1227454.C446_01808"/>
<comment type="caution">
    <text evidence="2">The sequence shown here is derived from an EMBL/GenBank/DDBJ whole genome shotgun (WGS) entry which is preliminary data.</text>
</comment>
<protein>
    <submittedName>
        <fullName evidence="2">Uncharacterized protein</fullName>
    </submittedName>
</protein>
<dbReference type="EMBL" id="AOMA01000012">
    <property type="protein sequence ID" value="EMA45974.1"/>
    <property type="molecule type" value="Genomic_DNA"/>
</dbReference>
<dbReference type="PANTHER" id="PTHR35902">
    <property type="entry name" value="S-LAYER DOMAIN-LIKE PROTEIN-RELATED"/>
    <property type="match status" value="1"/>
</dbReference>
<keyword evidence="1" id="KW-1133">Transmembrane helix</keyword>
<dbReference type="PATRIC" id="fig|1227454.3.peg.360"/>
<proteinExistence type="predicted"/>
<keyword evidence="3" id="KW-1185">Reference proteome</keyword>
<dbReference type="Proteomes" id="UP000011607">
    <property type="component" value="Unassembled WGS sequence"/>
</dbReference>
<evidence type="ECO:0000256" key="1">
    <source>
        <dbReference type="SAM" id="Phobius"/>
    </source>
</evidence>
<dbReference type="eggNOG" id="arCOG02079">
    <property type="taxonomic scope" value="Archaea"/>
</dbReference>
<reference evidence="2 3" key="1">
    <citation type="journal article" date="2014" name="PLoS Genet.">
        <title>Phylogenetically driven sequencing of extremely halophilic archaea reveals strategies for static and dynamic osmo-response.</title>
        <authorList>
            <person name="Becker E.A."/>
            <person name="Seitzer P.M."/>
            <person name="Tritt A."/>
            <person name="Larsen D."/>
            <person name="Krusor M."/>
            <person name="Yao A.I."/>
            <person name="Wu D."/>
            <person name="Madern D."/>
            <person name="Eisen J.A."/>
            <person name="Darling A.E."/>
            <person name="Facciotti M.T."/>
        </authorList>
    </citation>
    <scope>NUCLEOTIDE SEQUENCE [LARGE SCALE GENOMIC DNA]</scope>
    <source>
        <strain evidence="2 3">JCM 10879</strain>
    </source>
</reference>
<keyword evidence="1" id="KW-0812">Transmembrane</keyword>
<dbReference type="PANTHER" id="PTHR35902:SF3">
    <property type="entry name" value="NPCBM-ASSOCIATED, NEW3 DOMAIN OF ALPHA-GALACTOSIDASE"/>
    <property type="match status" value="1"/>
</dbReference>
<keyword evidence="1" id="KW-0472">Membrane</keyword>
<dbReference type="AlphaFoldDB" id="M0MML1"/>
<sequence>MKQTRTRTRVVVLALALAVAGVVLSAALAGAVDRGDPDVDVFLEDPEVEPGSEEVIELQVGNDGSLITGSGEQVLTVRSGTLEVSDSGPFEVTSGSSALGTIPDGEVIPTTQRLEVPDDIEPGEHDITVEVSYTYVNPVRSDGSVDRHRATERETVTLVVREEPRFAVTDVATDVEPGGTGDAVVEIENTGPIASNQTRTSIVGGSGISVDGATPEAPAEEIIGDLEPNESTKMTVDVAVDDGISAGDRPLEIDFFYEDENGIERQANGVTTTLLPAPEQTFAIDDLESTLAVGYDGRVTGTITNEGPRAVDDAVLDVTPQSESLFIEDTRYALPELEPGESTEFRYPTDVSGQADAGPRQLQFTVEYGSGDRTTATDGPISERVVVDEKRDEFTVETLEADIRQGETSEVVLEITNERPETLSNIDANLYTDSPLSSPNDDAFVGELAPGESAQLRFEIGATPDAALETHPVELDFEYDTERGDTVISDVYQHPVDVGAAEDDDGDGNVGTIVTAMVMLTAAGLGVGMWWRRS</sequence>